<dbReference type="PATRIC" id="fig|717962.3.peg.2103"/>
<dbReference type="Proteomes" id="UP000008798">
    <property type="component" value="Chromosome"/>
</dbReference>
<feature type="region of interest" description="Disordered" evidence="1">
    <location>
        <begin position="1"/>
        <end position="21"/>
    </location>
</feature>
<reference evidence="2 3" key="1">
    <citation type="submission" date="2010-03" db="EMBL/GenBank/DDBJ databases">
        <title>The genome sequence of Coprococcus catus GD/7.</title>
        <authorList>
            <consortium name="metaHIT consortium -- http://www.metahit.eu/"/>
            <person name="Pajon A."/>
            <person name="Turner K."/>
            <person name="Parkhill J."/>
            <person name="Duncan S."/>
            <person name="Flint H."/>
        </authorList>
    </citation>
    <scope>NUCLEOTIDE SEQUENCE [LARGE SCALE GENOMIC DNA]</scope>
    <source>
        <strain evidence="2 3">GD/7</strain>
    </source>
</reference>
<dbReference type="AlphaFoldDB" id="D4J965"/>
<dbReference type="KEGG" id="cct:CC1_21880"/>
<name>D4J965_9FIRM</name>
<evidence type="ECO:0000313" key="2">
    <source>
        <dbReference type="EMBL" id="CBK80886.1"/>
    </source>
</evidence>
<dbReference type="EMBL" id="FP929038">
    <property type="protein sequence ID" value="CBK80886.1"/>
    <property type="molecule type" value="Genomic_DNA"/>
</dbReference>
<organism evidence="2 3">
    <name type="scientific">Coprococcus catus GD/7</name>
    <dbReference type="NCBI Taxonomy" id="717962"/>
    <lineage>
        <taxon>Bacteria</taxon>
        <taxon>Bacillati</taxon>
        <taxon>Bacillota</taxon>
        <taxon>Clostridia</taxon>
        <taxon>Lachnospirales</taxon>
        <taxon>Lachnospiraceae</taxon>
        <taxon>Coprococcus</taxon>
    </lineage>
</organism>
<gene>
    <name evidence="2" type="ORF">CC1_21880</name>
</gene>
<accession>D4J965</accession>
<evidence type="ECO:0000313" key="3">
    <source>
        <dbReference type="Proteomes" id="UP000008798"/>
    </source>
</evidence>
<protein>
    <submittedName>
        <fullName evidence="2">Uncharacterized protein</fullName>
    </submittedName>
</protein>
<dbReference type="HOGENOM" id="CLU_2092646_0_0_9"/>
<evidence type="ECO:0000256" key="1">
    <source>
        <dbReference type="SAM" id="MobiDB-lite"/>
    </source>
</evidence>
<sequence>MYKASADIAQKKESNFTQKQSQYEQTISNLKQNISELTAEIEKLKNQINESSARAEEAAPVNDEEFDRMQWQKDMQKKKGIHVLYLKLTGVLVKKQALSEIEKCMSLYQSRRREGV</sequence>
<proteinExistence type="predicted"/>
<reference evidence="2 3" key="2">
    <citation type="submission" date="2010-03" db="EMBL/GenBank/DDBJ databases">
        <authorList>
            <person name="Pajon A."/>
        </authorList>
    </citation>
    <scope>NUCLEOTIDE SEQUENCE [LARGE SCALE GENOMIC DNA]</scope>
    <source>
        <strain evidence="2 3">GD/7</strain>
    </source>
</reference>
<dbReference type="STRING" id="717962.CC1_21880"/>